<comment type="caution">
    <text evidence="1">The sequence shown here is derived from an EMBL/GenBank/DDBJ whole genome shotgun (WGS) entry which is preliminary data.</text>
</comment>
<gene>
    <name evidence="1" type="ORF">ERS008478_03326</name>
</gene>
<reference evidence="1 2" key="1">
    <citation type="submission" date="2015-03" db="EMBL/GenBank/DDBJ databases">
        <authorList>
            <consortium name="Pathogen Informatics"/>
            <person name="Murphy D."/>
        </authorList>
    </citation>
    <scope>NUCLEOTIDE SEQUENCE [LARGE SCALE GENOMIC DNA]</scope>
    <source>
        <strain evidence="1 2">WP-931201</strain>
    </source>
</reference>
<organism evidence="1 2">
    <name type="scientific">Yersinia wautersii</name>
    <dbReference type="NCBI Taxonomy" id="1341643"/>
    <lineage>
        <taxon>Bacteria</taxon>
        <taxon>Pseudomonadati</taxon>
        <taxon>Pseudomonadota</taxon>
        <taxon>Gammaproteobacteria</taxon>
        <taxon>Enterobacterales</taxon>
        <taxon>Yersiniaceae</taxon>
        <taxon>Yersinia</taxon>
    </lineage>
</organism>
<name>A0ABP1ZFP3_9GAMM</name>
<evidence type="ECO:0000313" key="2">
    <source>
        <dbReference type="Proteomes" id="UP000047420"/>
    </source>
</evidence>
<accession>A0ABP1ZFP3</accession>
<dbReference type="Proteomes" id="UP000047420">
    <property type="component" value="Unassembled WGS sequence"/>
</dbReference>
<dbReference type="EMBL" id="CVMG01000029">
    <property type="protein sequence ID" value="CRG51686.1"/>
    <property type="molecule type" value="Genomic_DNA"/>
</dbReference>
<sequence>MTPFGLDAVGALAARTRPNHLLVIDFKISKLIGINEPHP</sequence>
<protein>
    <submittedName>
        <fullName evidence="1">Uncharacterized protein</fullName>
    </submittedName>
</protein>
<keyword evidence="2" id="KW-1185">Reference proteome</keyword>
<evidence type="ECO:0000313" key="1">
    <source>
        <dbReference type="EMBL" id="CRG51686.1"/>
    </source>
</evidence>
<proteinExistence type="predicted"/>